<evidence type="ECO:0000313" key="3">
    <source>
        <dbReference type="EMBL" id="RYQ94263.1"/>
    </source>
</evidence>
<evidence type="ECO:0000313" key="4">
    <source>
        <dbReference type="Proteomes" id="UP000289738"/>
    </source>
</evidence>
<keyword evidence="4" id="KW-1185">Reference proteome</keyword>
<dbReference type="CDD" id="cd00167">
    <property type="entry name" value="SANT"/>
    <property type="match status" value="1"/>
</dbReference>
<name>A0A444XWZ1_ARAHY</name>
<organism evidence="3 4">
    <name type="scientific">Arachis hypogaea</name>
    <name type="common">Peanut</name>
    <dbReference type="NCBI Taxonomy" id="3818"/>
    <lineage>
        <taxon>Eukaryota</taxon>
        <taxon>Viridiplantae</taxon>
        <taxon>Streptophyta</taxon>
        <taxon>Embryophyta</taxon>
        <taxon>Tracheophyta</taxon>
        <taxon>Spermatophyta</taxon>
        <taxon>Magnoliopsida</taxon>
        <taxon>eudicotyledons</taxon>
        <taxon>Gunneridae</taxon>
        <taxon>Pentapetalae</taxon>
        <taxon>rosids</taxon>
        <taxon>fabids</taxon>
        <taxon>Fabales</taxon>
        <taxon>Fabaceae</taxon>
        <taxon>Papilionoideae</taxon>
        <taxon>50 kb inversion clade</taxon>
        <taxon>dalbergioids sensu lato</taxon>
        <taxon>Dalbergieae</taxon>
        <taxon>Pterocarpus clade</taxon>
        <taxon>Arachis</taxon>
    </lineage>
</organism>
<dbReference type="Gene3D" id="1.10.10.60">
    <property type="entry name" value="Homeodomain-like"/>
    <property type="match status" value="1"/>
</dbReference>
<feature type="domain" description="Myb-like" evidence="2">
    <location>
        <begin position="45"/>
        <end position="100"/>
    </location>
</feature>
<keyword evidence="1" id="KW-1133">Transmembrane helix</keyword>
<dbReference type="InterPro" id="IPR009057">
    <property type="entry name" value="Homeodomain-like_sf"/>
</dbReference>
<dbReference type="Proteomes" id="UP000289738">
    <property type="component" value="Chromosome B08"/>
</dbReference>
<dbReference type="AlphaFoldDB" id="A0A444XWZ1"/>
<sequence length="214" mass="24679">MSAKEVKNARMSEEELDTLLMMDMEKIIELFADDTGGNQPPQFQSPPLPRPIWTRDENEQFEIVIAQCFMEAIENRWEAVAARLPGKTPAQLQERFQKLLNDISLIQNGYLVNIHDSSIINGTIPPPIYWTHHHHHRTEVVEAAANKAAPMEIILSSSAMDAKSNIISHKPLSMATRKNNKRKIVHCWTEQEHWYIIILLFFPLSYLFVYLLSC</sequence>
<protein>
    <recommendedName>
        <fullName evidence="2">Myb-like domain-containing protein</fullName>
    </recommendedName>
</protein>
<comment type="caution">
    <text evidence="3">The sequence shown here is derived from an EMBL/GenBank/DDBJ whole genome shotgun (WGS) entry which is preliminary data.</text>
</comment>
<feature type="transmembrane region" description="Helical" evidence="1">
    <location>
        <begin position="193"/>
        <end position="212"/>
    </location>
</feature>
<dbReference type="EMBL" id="SDMP01000018">
    <property type="protein sequence ID" value="RYQ94263.1"/>
    <property type="molecule type" value="Genomic_DNA"/>
</dbReference>
<dbReference type="STRING" id="3818.A0A444XWZ1"/>
<dbReference type="PANTHER" id="PTHR44042">
    <property type="entry name" value="DUPLICATED HOMEODOMAIN-LIKE SUPERFAMILY PROTEIN-RELATED"/>
    <property type="match status" value="1"/>
</dbReference>
<dbReference type="SMART" id="SM00717">
    <property type="entry name" value="SANT"/>
    <property type="match status" value="1"/>
</dbReference>
<evidence type="ECO:0000256" key="1">
    <source>
        <dbReference type="SAM" id="Phobius"/>
    </source>
</evidence>
<dbReference type="Pfam" id="PF00249">
    <property type="entry name" value="Myb_DNA-binding"/>
    <property type="match status" value="1"/>
</dbReference>
<gene>
    <name evidence="3" type="ORF">Ahy_B08g089152</name>
</gene>
<dbReference type="PROSITE" id="PS50090">
    <property type="entry name" value="MYB_LIKE"/>
    <property type="match status" value="1"/>
</dbReference>
<evidence type="ECO:0000259" key="2">
    <source>
        <dbReference type="PROSITE" id="PS50090"/>
    </source>
</evidence>
<reference evidence="3 4" key="1">
    <citation type="submission" date="2019-01" db="EMBL/GenBank/DDBJ databases">
        <title>Sequencing of cultivated peanut Arachis hypogaea provides insights into genome evolution and oil improvement.</title>
        <authorList>
            <person name="Chen X."/>
        </authorList>
    </citation>
    <scope>NUCLEOTIDE SEQUENCE [LARGE SCALE GENOMIC DNA]</scope>
    <source>
        <strain evidence="4">cv. Fuhuasheng</strain>
        <tissue evidence="3">Leaves</tissue>
    </source>
</reference>
<accession>A0A444XWZ1</accession>
<keyword evidence="1" id="KW-0472">Membrane</keyword>
<keyword evidence="1" id="KW-0812">Transmembrane</keyword>
<dbReference type="SUPFAM" id="SSF46689">
    <property type="entry name" value="Homeodomain-like"/>
    <property type="match status" value="1"/>
</dbReference>
<proteinExistence type="predicted"/>
<dbReference type="InterPro" id="IPR001005">
    <property type="entry name" value="SANT/Myb"/>
</dbReference>
<dbReference type="PANTHER" id="PTHR44042:SF67">
    <property type="entry name" value="MYB-LIKE PROTEIN I"/>
    <property type="match status" value="1"/>
</dbReference>